<keyword evidence="2" id="KW-0732">Signal</keyword>
<keyword evidence="4" id="KW-1185">Reference proteome</keyword>
<feature type="signal peptide" evidence="2">
    <location>
        <begin position="1"/>
        <end position="19"/>
    </location>
</feature>
<comment type="caution">
    <text evidence="3">The sequence shown here is derived from an EMBL/GenBank/DDBJ whole genome shotgun (WGS) entry which is preliminary data.</text>
</comment>
<organism evidence="3 4">
    <name type="scientific">Flavobacterium salmonis</name>
    <dbReference type="NCBI Taxonomy" id="2654844"/>
    <lineage>
        <taxon>Bacteria</taxon>
        <taxon>Pseudomonadati</taxon>
        <taxon>Bacteroidota</taxon>
        <taxon>Flavobacteriia</taxon>
        <taxon>Flavobacteriales</taxon>
        <taxon>Flavobacteriaceae</taxon>
        <taxon>Flavobacterium</taxon>
    </lineage>
</organism>
<gene>
    <name evidence="3" type="ORF">FLAT13_01000</name>
</gene>
<protein>
    <recommendedName>
        <fullName evidence="5">Peptidase C39-like domain-containing protein</fullName>
    </recommendedName>
</protein>
<evidence type="ECO:0000313" key="3">
    <source>
        <dbReference type="EMBL" id="CAD0002241.1"/>
    </source>
</evidence>
<feature type="region of interest" description="Disordered" evidence="1">
    <location>
        <begin position="72"/>
        <end position="92"/>
    </location>
</feature>
<name>A0A6V6YRY2_9FLAO</name>
<feature type="chain" id="PRO_5027713081" description="Peptidase C39-like domain-containing protein" evidence="2">
    <location>
        <begin position="20"/>
        <end position="249"/>
    </location>
</feature>
<reference evidence="3 4" key="1">
    <citation type="submission" date="2020-06" db="EMBL/GenBank/DDBJ databases">
        <authorList>
            <person name="Criscuolo A."/>
        </authorList>
    </citation>
    <scope>NUCLEOTIDE SEQUENCE [LARGE SCALE GENOMIC DNA]</scope>
    <source>
        <strain evidence="4">CIP 111411</strain>
    </source>
</reference>
<dbReference type="Proteomes" id="UP000530060">
    <property type="component" value="Unassembled WGS sequence"/>
</dbReference>
<evidence type="ECO:0000256" key="2">
    <source>
        <dbReference type="SAM" id="SignalP"/>
    </source>
</evidence>
<evidence type="ECO:0008006" key="5">
    <source>
        <dbReference type="Google" id="ProtNLM"/>
    </source>
</evidence>
<accession>A0A6V6YRY2</accession>
<dbReference type="RefSeq" id="WP_180908127.1">
    <property type="nucleotide sequence ID" value="NZ_CAIJDP010000060.1"/>
</dbReference>
<dbReference type="EMBL" id="CAIJDP010000060">
    <property type="protein sequence ID" value="CAD0002241.1"/>
    <property type="molecule type" value="Genomic_DNA"/>
</dbReference>
<proteinExistence type="predicted"/>
<evidence type="ECO:0000313" key="4">
    <source>
        <dbReference type="Proteomes" id="UP000530060"/>
    </source>
</evidence>
<evidence type="ECO:0000256" key="1">
    <source>
        <dbReference type="SAM" id="MobiDB-lite"/>
    </source>
</evidence>
<sequence>MKKLYICLIIVLCSMKGFAQFSEYGGTYYDYQSGQTGVVITYNSPPPNWAAINAAQDAQWAAAQAAANANIPKPPVIPPPPQPQPPITVGSSQQATSKPYVALPNDKLAKPNIPTTIIKQVLNTCVSSGMEYLAQIYGKTVDRKTFEDYYHKQFGVFLILYGVDYSKMTAFANNFFETTAFVGVTQAIDAGNFMMTNLDVGNNVYHNVVIVGYHPNGDYIYLDPFYGNLRESPPANFPKNYVVTIKNYK</sequence>
<feature type="compositionally biased region" description="Pro residues" evidence="1">
    <location>
        <begin position="72"/>
        <end position="86"/>
    </location>
</feature>
<dbReference type="AlphaFoldDB" id="A0A6V6YRY2"/>